<dbReference type="GO" id="GO:0009317">
    <property type="term" value="C:acetyl-CoA carboxylase complex"/>
    <property type="evidence" value="ECO:0007669"/>
    <property type="project" value="InterPro"/>
</dbReference>
<keyword evidence="11 13" id="KW-0275">Fatty acid biosynthesis</keyword>
<evidence type="ECO:0000256" key="2">
    <source>
        <dbReference type="ARBA" id="ARBA00022516"/>
    </source>
</evidence>
<keyword evidence="5 13" id="KW-0547">Nucleotide-binding</keyword>
<evidence type="ECO:0000256" key="13">
    <source>
        <dbReference type="HAMAP-Rule" id="MF_01395"/>
    </source>
</evidence>
<evidence type="ECO:0000256" key="3">
    <source>
        <dbReference type="ARBA" id="ARBA00022679"/>
    </source>
</evidence>
<comment type="subcellular location">
    <subcellularLocation>
        <location evidence="1 13">Cytoplasm</location>
    </subcellularLocation>
</comment>
<dbReference type="Gene3D" id="3.90.226.10">
    <property type="entry name" value="2-enoyl-CoA Hydratase, Chain A, domain 1"/>
    <property type="match status" value="1"/>
</dbReference>
<organism evidence="15 16">
    <name type="scientific">candidate division LCP-89 bacterium B3_LCP</name>
    <dbReference type="NCBI Taxonomy" id="2012998"/>
    <lineage>
        <taxon>Bacteria</taxon>
        <taxon>Pseudomonadati</taxon>
        <taxon>Bacteria division LCP-89</taxon>
    </lineage>
</organism>
<keyword evidence="8 13" id="KW-0862">Zinc</keyword>
<evidence type="ECO:0000256" key="8">
    <source>
        <dbReference type="ARBA" id="ARBA00022833"/>
    </source>
</evidence>
<evidence type="ECO:0000256" key="10">
    <source>
        <dbReference type="ARBA" id="ARBA00023098"/>
    </source>
</evidence>
<feature type="binding site" evidence="13">
    <location>
        <position position="49"/>
    </location>
    <ligand>
        <name>Zn(2+)</name>
        <dbReference type="ChEBI" id="CHEBI:29105"/>
    </ligand>
</feature>
<dbReference type="Pfam" id="PF17848">
    <property type="entry name" value="Zn_ribbon_ACC"/>
    <property type="match status" value="1"/>
</dbReference>
<dbReference type="InterPro" id="IPR029045">
    <property type="entry name" value="ClpP/crotonase-like_dom_sf"/>
</dbReference>
<keyword evidence="7 13" id="KW-0276">Fatty acid metabolism</keyword>
<evidence type="ECO:0000256" key="4">
    <source>
        <dbReference type="ARBA" id="ARBA00022723"/>
    </source>
</evidence>
<keyword evidence="10 13" id="KW-0443">Lipid metabolism</keyword>
<name>A0A532UY38_UNCL8</name>
<keyword evidence="4 13" id="KW-0479">Metal-binding</keyword>
<comment type="subunit">
    <text evidence="13">Acetyl-CoA carboxylase is a heterohexamer composed of biotin carboxyl carrier protein (AccB), biotin carboxylase (AccC) and two subunits each of ACCase subunit alpha (AccA) and ACCase subunit beta (AccD).</text>
</comment>
<evidence type="ECO:0000256" key="12">
    <source>
        <dbReference type="ARBA" id="ARBA00025280"/>
    </source>
</evidence>
<evidence type="ECO:0000259" key="14">
    <source>
        <dbReference type="PROSITE" id="PS50980"/>
    </source>
</evidence>
<gene>
    <name evidence="13" type="primary">accD</name>
    <name evidence="15" type="ORF">CEE37_11245</name>
</gene>
<keyword evidence="2 13" id="KW-0444">Lipid biosynthesis</keyword>
<dbReference type="Proteomes" id="UP000319619">
    <property type="component" value="Unassembled WGS sequence"/>
</dbReference>
<dbReference type="HAMAP" id="MF_01395">
    <property type="entry name" value="AcetylCoA_CT_beta"/>
    <property type="match status" value="1"/>
</dbReference>
<dbReference type="EMBL" id="NJBN01000007">
    <property type="protein sequence ID" value="TKJ39845.1"/>
    <property type="molecule type" value="Genomic_DNA"/>
</dbReference>
<keyword evidence="9 13" id="KW-0067">ATP-binding</keyword>
<dbReference type="PANTHER" id="PTHR42995:SF5">
    <property type="entry name" value="ACETYL-COENZYME A CARBOXYLASE CARBOXYL TRANSFERASE SUBUNIT BETA, CHLOROPLASTIC"/>
    <property type="match status" value="1"/>
</dbReference>
<feature type="binding site" evidence="13">
    <location>
        <position position="30"/>
    </location>
    <ligand>
        <name>Zn(2+)</name>
        <dbReference type="ChEBI" id="CHEBI:29105"/>
    </ligand>
</feature>
<feature type="binding site" evidence="13">
    <location>
        <position position="46"/>
    </location>
    <ligand>
        <name>Zn(2+)</name>
        <dbReference type="ChEBI" id="CHEBI:29105"/>
    </ligand>
</feature>
<dbReference type="GO" id="GO:0008270">
    <property type="term" value="F:zinc ion binding"/>
    <property type="evidence" value="ECO:0007669"/>
    <property type="project" value="UniProtKB-UniRule"/>
</dbReference>
<dbReference type="EC" id="2.1.3.15" evidence="13"/>
<evidence type="ECO:0000313" key="15">
    <source>
        <dbReference type="EMBL" id="TKJ39845.1"/>
    </source>
</evidence>
<evidence type="ECO:0000256" key="5">
    <source>
        <dbReference type="ARBA" id="ARBA00022741"/>
    </source>
</evidence>
<dbReference type="AlphaFoldDB" id="A0A532UY38"/>
<dbReference type="InterPro" id="IPR041010">
    <property type="entry name" value="Znf-ACC"/>
</dbReference>
<evidence type="ECO:0000256" key="6">
    <source>
        <dbReference type="ARBA" id="ARBA00022771"/>
    </source>
</evidence>
<dbReference type="PRINTS" id="PR01070">
    <property type="entry name" value="ACCCTRFRASEB"/>
</dbReference>
<evidence type="ECO:0000256" key="7">
    <source>
        <dbReference type="ARBA" id="ARBA00022832"/>
    </source>
</evidence>
<dbReference type="GO" id="GO:0006633">
    <property type="term" value="P:fatty acid biosynthetic process"/>
    <property type="evidence" value="ECO:0007669"/>
    <property type="project" value="UniProtKB-KW"/>
</dbReference>
<dbReference type="PROSITE" id="PS50980">
    <property type="entry name" value="COA_CT_NTER"/>
    <property type="match status" value="1"/>
</dbReference>
<comment type="pathway">
    <text evidence="13">Lipid metabolism; malonyl-CoA biosynthesis; malonyl-CoA from acetyl-CoA: step 1/1.</text>
</comment>
<dbReference type="GO" id="GO:0005524">
    <property type="term" value="F:ATP binding"/>
    <property type="evidence" value="ECO:0007669"/>
    <property type="project" value="UniProtKB-KW"/>
</dbReference>
<evidence type="ECO:0000256" key="9">
    <source>
        <dbReference type="ARBA" id="ARBA00022840"/>
    </source>
</evidence>
<keyword evidence="6 13" id="KW-0863">Zinc-finger</keyword>
<keyword evidence="13" id="KW-0963">Cytoplasm</keyword>
<evidence type="ECO:0000256" key="1">
    <source>
        <dbReference type="ARBA" id="ARBA00004496"/>
    </source>
</evidence>
<feature type="zinc finger region" description="C4-type" evidence="13">
    <location>
        <begin position="27"/>
        <end position="49"/>
    </location>
</feature>
<comment type="function">
    <text evidence="12 13">Component of the acetyl coenzyme A carboxylase (ACC) complex. Biotin carboxylase (BC) catalyzes the carboxylation of biotin on its carrier protein (BCCP) and then the CO(2) group is transferred by the transcarboxylase to acetyl-CoA to form malonyl-CoA.</text>
</comment>
<dbReference type="UniPathway" id="UPA00655">
    <property type="reaction ID" value="UER00711"/>
</dbReference>
<dbReference type="GO" id="GO:0016743">
    <property type="term" value="F:carboxyl- or carbamoyltransferase activity"/>
    <property type="evidence" value="ECO:0007669"/>
    <property type="project" value="UniProtKB-UniRule"/>
</dbReference>
<comment type="caution">
    <text evidence="15">The sequence shown here is derived from an EMBL/GenBank/DDBJ whole genome shotgun (WGS) entry which is preliminary data.</text>
</comment>
<comment type="similarity">
    <text evidence="13">Belongs to the AccD/PCCB family.</text>
</comment>
<evidence type="ECO:0000256" key="11">
    <source>
        <dbReference type="ARBA" id="ARBA00023160"/>
    </source>
</evidence>
<dbReference type="SUPFAM" id="SSF52096">
    <property type="entry name" value="ClpP/crotonase"/>
    <property type="match status" value="1"/>
</dbReference>
<feature type="binding site" evidence="13">
    <location>
        <position position="27"/>
    </location>
    <ligand>
        <name>Zn(2+)</name>
        <dbReference type="ChEBI" id="CHEBI:29105"/>
    </ligand>
</feature>
<dbReference type="InterPro" id="IPR011762">
    <property type="entry name" value="COA_CT_N"/>
</dbReference>
<dbReference type="InterPro" id="IPR000438">
    <property type="entry name" value="Acetyl_CoA_COase_Trfase_b_su"/>
</dbReference>
<sequence>MPWFQKSKKIQSTQKKAELPDGLWLKCDNCGEIIFRRELQKNASVCQKCRFHFRISSREYIEMIADEGSYREFNADMKSSDPLKFKDTKRYPDRIQKSTKKAGMNDAIRTGIALLNDRKIVLGIMDFNFFGGSVGSVVGEKIVQATRRAKEGNYPFILICASGGMRMQEGLFSLMQMAKTSCELAEFAQTRLPFITVLTHPTTGGTTASFAMLGDVIIAEPGALIGFAGPRVIKQTIGQDLPPGFQRAEFLLQHGFLDMIVDRTRLRGTLSTLIMHLHDADDSESEEQVSTVD</sequence>
<dbReference type="GO" id="GO:0003989">
    <property type="term" value="F:acetyl-CoA carboxylase activity"/>
    <property type="evidence" value="ECO:0007669"/>
    <property type="project" value="InterPro"/>
</dbReference>
<proteinExistence type="inferred from homology"/>
<feature type="domain" description="CoA carboxyltransferase N-terminal" evidence="14">
    <location>
        <begin position="23"/>
        <end position="292"/>
    </location>
</feature>
<dbReference type="GO" id="GO:2001295">
    <property type="term" value="P:malonyl-CoA biosynthetic process"/>
    <property type="evidence" value="ECO:0007669"/>
    <property type="project" value="UniProtKB-UniRule"/>
</dbReference>
<evidence type="ECO:0000313" key="16">
    <source>
        <dbReference type="Proteomes" id="UP000319619"/>
    </source>
</evidence>
<dbReference type="PANTHER" id="PTHR42995">
    <property type="entry name" value="ACETYL-COENZYME A CARBOXYLASE CARBOXYL TRANSFERASE SUBUNIT BETA, CHLOROPLASTIC"/>
    <property type="match status" value="1"/>
</dbReference>
<protein>
    <recommendedName>
        <fullName evidence="13">Acetyl-coenzyme A carboxylase carboxyl transferase subunit beta</fullName>
        <shortName evidence="13">ACCase subunit beta</shortName>
        <shortName evidence="13">Acetyl-CoA carboxylase carboxyltransferase subunit beta</shortName>
        <ecNumber evidence="13">2.1.3.15</ecNumber>
    </recommendedName>
</protein>
<comment type="catalytic activity">
    <reaction evidence="13">
        <text>N(6)-carboxybiotinyl-L-lysyl-[protein] + acetyl-CoA = N(6)-biotinyl-L-lysyl-[protein] + malonyl-CoA</text>
        <dbReference type="Rhea" id="RHEA:54728"/>
        <dbReference type="Rhea" id="RHEA-COMP:10505"/>
        <dbReference type="Rhea" id="RHEA-COMP:10506"/>
        <dbReference type="ChEBI" id="CHEBI:57288"/>
        <dbReference type="ChEBI" id="CHEBI:57384"/>
        <dbReference type="ChEBI" id="CHEBI:83144"/>
        <dbReference type="ChEBI" id="CHEBI:83145"/>
        <dbReference type="EC" id="2.1.3.15"/>
    </reaction>
</comment>
<comment type="cofactor">
    <cofactor evidence="13">
        <name>Zn(2+)</name>
        <dbReference type="ChEBI" id="CHEBI:29105"/>
    </cofactor>
    <text evidence="13">Binds 1 zinc ion per subunit.</text>
</comment>
<dbReference type="InterPro" id="IPR034733">
    <property type="entry name" value="AcCoA_carboxyl_beta"/>
</dbReference>
<accession>A0A532UY38</accession>
<dbReference type="Pfam" id="PF01039">
    <property type="entry name" value="Carboxyl_trans"/>
    <property type="match status" value="1"/>
</dbReference>
<keyword evidence="3 13" id="KW-0808">Transferase</keyword>
<reference evidence="15 16" key="1">
    <citation type="submission" date="2017-06" db="EMBL/GenBank/DDBJ databases">
        <title>Novel microbial phyla capable of carbon fixation and sulfur reduction in deep-sea sediments.</title>
        <authorList>
            <person name="Huang J."/>
            <person name="Baker B."/>
            <person name="Wang Y."/>
        </authorList>
    </citation>
    <scope>NUCLEOTIDE SEQUENCE [LARGE SCALE GENOMIC DNA]</scope>
    <source>
        <strain evidence="15">B3_LCP</strain>
    </source>
</reference>
<dbReference type="NCBIfam" id="TIGR00515">
    <property type="entry name" value="accD"/>
    <property type="match status" value="1"/>
</dbReference>